<feature type="region of interest" description="Disordered" evidence="1">
    <location>
        <begin position="184"/>
        <end position="215"/>
    </location>
</feature>
<dbReference type="InterPro" id="IPR019315">
    <property type="entry name" value="MMTA2_N"/>
</dbReference>
<organism evidence="3 4">
    <name type="scientific">Coregonus suidteri</name>
    <dbReference type="NCBI Taxonomy" id="861788"/>
    <lineage>
        <taxon>Eukaryota</taxon>
        <taxon>Metazoa</taxon>
        <taxon>Chordata</taxon>
        <taxon>Craniata</taxon>
        <taxon>Vertebrata</taxon>
        <taxon>Euteleostomi</taxon>
        <taxon>Actinopterygii</taxon>
        <taxon>Neopterygii</taxon>
        <taxon>Teleostei</taxon>
        <taxon>Protacanthopterygii</taxon>
        <taxon>Salmoniformes</taxon>
        <taxon>Salmonidae</taxon>
        <taxon>Coregoninae</taxon>
        <taxon>Coregonus</taxon>
    </lineage>
</organism>
<reference evidence="3 4" key="1">
    <citation type="submission" date="2021-04" db="EMBL/GenBank/DDBJ databases">
        <authorList>
            <person name="De Guttry C."/>
            <person name="Zahm M."/>
            <person name="Klopp C."/>
            <person name="Cabau C."/>
            <person name="Louis A."/>
            <person name="Berthelot C."/>
            <person name="Parey E."/>
            <person name="Roest Crollius H."/>
            <person name="Montfort J."/>
            <person name="Robinson-Rechavi M."/>
            <person name="Bucao C."/>
            <person name="Bouchez O."/>
            <person name="Gislard M."/>
            <person name="Lluch J."/>
            <person name="Milhes M."/>
            <person name="Lampietro C."/>
            <person name="Lopez Roques C."/>
            <person name="Donnadieu C."/>
            <person name="Braasch I."/>
            <person name="Desvignes T."/>
            <person name="Postlethwait J."/>
            <person name="Bobe J."/>
            <person name="Wedekind C."/>
            <person name="Guiguen Y."/>
        </authorList>
    </citation>
    <scope>NUCLEOTIDE SEQUENCE [LARGE SCALE GENOMIC DNA]</scope>
    <source>
        <strain evidence="3">Cs_M1</strain>
        <tissue evidence="3">Blood</tissue>
    </source>
</reference>
<feature type="domain" description="Multiple myeloma tumor-associated protein 2-like N-terminal" evidence="2">
    <location>
        <begin position="9"/>
        <end position="85"/>
    </location>
</feature>
<proteinExistence type="predicted"/>
<evidence type="ECO:0000313" key="3">
    <source>
        <dbReference type="EMBL" id="KAK6302779.1"/>
    </source>
</evidence>
<dbReference type="PANTHER" id="PTHR14580">
    <property type="entry name" value="MULTIPLE MYELOMA TUMOR-ASSOCIATED PROTEIN 2 FAMILY MEMBER"/>
    <property type="match status" value="1"/>
</dbReference>
<protein>
    <recommendedName>
        <fullName evidence="2">Multiple myeloma tumor-associated protein 2-like N-terminal domain-containing protein</fullName>
    </recommendedName>
</protein>
<gene>
    <name evidence="3" type="ORF">J4Q44_G00271340</name>
</gene>
<comment type="caution">
    <text evidence="3">The sequence shown here is derived from an EMBL/GenBank/DDBJ whole genome shotgun (WGS) entry which is preliminary data.</text>
</comment>
<dbReference type="EMBL" id="JAGTTL010000025">
    <property type="protein sequence ID" value="KAK6302779.1"/>
    <property type="molecule type" value="Genomic_DNA"/>
</dbReference>
<name>A0AAN8QEP3_9TELE</name>
<evidence type="ECO:0000256" key="1">
    <source>
        <dbReference type="SAM" id="MobiDB-lite"/>
    </source>
</evidence>
<keyword evidence="4" id="KW-1185">Reference proteome</keyword>
<dbReference type="InterPro" id="IPR039207">
    <property type="entry name" value="MMTAG2-like"/>
</dbReference>
<sequence>MLGASRSGGVRGGQDQFNWDDVKGDKHRENYLGNSLMAPVGRWQKGKDLTWYAKDKKGGVKPMSREEELDAVKAAEQEALMAALGHNTIKRQPTGLTKEDLAEGRRWKLRTEMWIESQALEALGEGSCQNRLVSLYTPYNRREVWKPGSLCKKDIQTVTVKGAERTTIIIIHHASVRLEPDPMTAIQGGGQRASATPPPPNDASRGMTQTPPTGGPLYPVTVLATRQPLLLLHKATGGAMTQTRTIKFPLTPQSDTRRGRGALLSTAEQLDWSMDCPHVPLDWTQWAVVENSVSICRLLLKPPAGL</sequence>
<dbReference type="Pfam" id="PF10159">
    <property type="entry name" value="MMtag"/>
    <property type="match status" value="1"/>
</dbReference>
<evidence type="ECO:0000313" key="4">
    <source>
        <dbReference type="Proteomes" id="UP001356427"/>
    </source>
</evidence>
<accession>A0AAN8QEP3</accession>
<dbReference type="AlphaFoldDB" id="A0AAN8QEP3"/>
<feature type="region of interest" description="Disordered" evidence="1">
    <location>
        <begin position="1"/>
        <end position="24"/>
    </location>
</feature>
<evidence type="ECO:0000259" key="2">
    <source>
        <dbReference type="Pfam" id="PF10159"/>
    </source>
</evidence>
<dbReference type="Proteomes" id="UP001356427">
    <property type="component" value="Unassembled WGS sequence"/>
</dbReference>
<dbReference type="PANTHER" id="PTHR14580:SF0">
    <property type="entry name" value="MULTIPLE MYELOMA TUMOR-ASSOCIATED PROTEIN 2"/>
    <property type="match status" value="1"/>
</dbReference>